<evidence type="ECO:0000313" key="3">
    <source>
        <dbReference type="Proteomes" id="UP000001299"/>
    </source>
</evidence>
<organism evidence="2 3">
    <name type="scientific">Butyrivibrio proteoclasticus (strain ATCC 51982 / DSM 14932 / B316)</name>
    <name type="common">Clostridium proteoclasticum</name>
    <dbReference type="NCBI Taxonomy" id="515622"/>
    <lineage>
        <taxon>Bacteria</taxon>
        <taxon>Bacillati</taxon>
        <taxon>Bacillota</taxon>
        <taxon>Clostridia</taxon>
        <taxon>Lachnospirales</taxon>
        <taxon>Lachnospiraceae</taxon>
        <taxon>Butyrivibrio</taxon>
    </lineage>
</organism>
<dbReference type="PANTHER" id="PTHR43694">
    <property type="entry name" value="RIBONUCLEASE J"/>
    <property type="match status" value="1"/>
</dbReference>
<dbReference type="Gene3D" id="3.60.15.10">
    <property type="entry name" value="Ribonuclease Z/Hydroxyacylglutathione hydrolase-like"/>
    <property type="match status" value="1"/>
</dbReference>
<dbReference type="SMART" id="SM00849">
    <property type="entry name" value="Lactamase_B"/>
    <property type="match status" value="1"/>
</dbReference>
<dbReference type="KEGG" id="bpb:bpr_I2246"/>
<protein>
    <submittedName>
        <fullName evidence="2">Metallo-beta-lactamase family protein</fullName>
    </submittedName>
</protein>
<dbReference type="InterPro" id="IPR011108">
    <property type="entry name" value="RMMBL"/>
</dbReference>
<dbReference type="HOGENOM" id="CLU_031965_0_0_9"/>
<dbReference type="Pfam" id="PF12706">
    <property type="entry name" value="Lactamase_B_2"/>
    <property type="match status" value="1"/>
</dbReference>
<dbReference type="EMBL" id="CP001810">
    <property type="protein sequence ID" value="ADL34979.1"/>
    <property type="molecule type" value="Genomic_DNA"/>
</dbReference>
<evidence type="ECO:0000259" key="1">
    <source>
        <dbReference type="SMART" id="SM00849"/>
    </source>
</evidence>
<dbReference type="Pfam" id="PF07521">
    <property type="entry name" value="RMMBL"/>
    <property type="match status" value="1"/>
</dbReference>
<dbReference type="eggNOG" id="COG1236">
    <property type="taxonomic scope" value="Bacteria"/>
</dbReference>
<name>E0RY24_BUTPB</name>
<dbReference type="RefSeq" id="WP_013281632.1">
    <property type="nucleotide sequence ID" value="NC_014387.1"/>
</dbReference>
<dbReference type="PANTHER" id="PTHR43694:SF1">
    <property type="entry name" value="RIBONUCLEASE J"/>
    <property type="match status" value="1"/>
</dbReference>
<dbReference type="InterPro" id="IPR001279">
    <property type="entry name" value="Metallo-B-lactamas"/>
</dbReference>
<evidence type="ECO:0000313" key="2">
    <source>
        <dbReference type="EMBL" id="ADL34979.1"/>
    </source>
</evidence>
<keyword evidence="3" id="KW-1185">Reference proteome</keyword>
<gene>
    <name evidence="2" type="ordered locus">bpr_I2246</name>
</gene>
<dbReference type="AlphaFoldDB" id="E0RY24"/>
<proteinExistence type="predicted"/>
<sequence>MDGIKIYRGSDQIGGIVTEITKGDHRILIDLGADLPGTKNPALSDDELIKRVFAGEGDTIHTDAVLFTHYHGDHVGLRGKAPEGIPMYIGGTAKEIMETIAMRVDLLNKKLCKNAPSQMETINRMEPYWKLGSSRDFSGIKVTPLVCDHSAIDSYMFVIELNGKKILYTGDFRDHGIPGQDTFESMIKRYVGKIDVLVTEGTMISRLEETGNNPIKSEDDLGKRASEIFAEHKENVVLVSSTNLDSVMEFYHATPADKVFLCDAYQAEVMNIAIKSRSRFFDKYRYKKCIYVLCPDNNSFYMKNLEGVRNPVTKRRCFEMANEDIYLDKGFVMLARPNNNPNMAVGRFEERMKKMKDPFITYSMWTGYLEDGKAPDANIVRFLEGKNDKAHMEILHTSGHAYVETIAKLMELTNPDKIIPMHTEGRDAFTNLPQFGEYANRIWKKEDGQVYEF</sequence>
<accession>E0RY24</accession>
<reference evidence="2 3" key="1">
    <citation type="journal article" date="2010" name="PLoS ONE">
        <title>The glycobiome of the rumen bacterium Butyrivibrio proteoclasticus B316(T) highlights adaptation to a polysaccharide-rich environment.</title>
        <authorList>
            <person name="Kelly W.J."/>
            <person name="Leahy S.C."/>
            <person name="Altermann E."/>
            <person name="Yeoman C.J."/>
            <person name="Dunne J.C."/>
            <person name="Kong Z."/>
            <person name="Pacheco D.M."/>
            <person name="Li D."/>
            <person name="Noel S.J."/>
            <person name="Moon C.D."/>
            <person name="Cookson A.L."/>
            <person name="Attwood G.T."/>
        </authorList>
    </citation>
    <scope>NUCLEOTIDE SEQUENCE [LARGE SCALE GENOMIC DNA]</scope>
    <source>
        <strain evidence="3">ATCC 51982 / DSM 14932 / B316</strain>
    </source>
</reference>
<dbReference type="SUPFAM" id="SSF56281">
    <property type="entry name" value="Metallo-hydrolase/oxidoreductase"/>
    <property type="match status" value="1"/>
</dbReference>
<dbReference type="STRING" id="515622.bpr_I2246"/>
<feature type="domain" description="Metallo-beta-lactamase" evidence="1">
    <location>
        <begin position="14"/>
        <end position="201"/>
    </location>
</feature>
<dbReference type="InterPro" id="IPR036866">
    <property type="entry name" value="RibonucZ/Hydroxyglut_hydro"/>
</dbReference>
<dbReference type="Proteomes" id="UP000001299">
    <property type="component" value="Chromosome 1"/>
</dbReference>